<accession>A0A9P0F4W0</accession>
<dbReference type="Pfam" id="PF17404">
    <property type="entry name" value="Nrap_D3"/>
    <property type="match status" value="1"/>
</dbReference>
<evidence type="ECO:0000313" key="19">
    <source>
        <dbReference type="Proteomes" id="UP001152759"/>
    </source>
</evidence>
<organism evidence="18 19">
    <name type="scientific">Bemisia tabaci</name>
    <name type="common">Sweetpotato whitefly</name>
    <name type="synonym">Aleurodes tabaci</name>
    <dbReference type="NCBI Taxonomy" id="7038"/>
    <lineage>
        <taxon>Eukaryota</taxon>
        <taxon>Metazoa</taxon>
        <taxon>Ecdysozoa</taxon>
        <taxon>Arthropoda</taxon>
        <taxon>Hexapoda</taxon>
        <taxon>Insecta</taxon>
        <taxon>Pterygota</taxon>
        <taxon>Neoptera</taxon>
        <taxon>Paraneoptera</taxon>
        <taxon>Hemiptera</taxon>
        <taxon>Sternorrhyncha</taxon>
        <taxon>Aleyrodoidea</taxon>
        <taxon>Aleyrodidae</taxon>
        <taxon>Aleyrodinae</taxon>
        <taxon>Bemisia</taxon>
    </lineage>
</organism>
<sequence length="1164" mass="132088">MTQLLNNEASIDESEDEPSGEESEVEENSEEASASTQEGKRKFSQVSDEGEVPDSSKKTKTESEVPKRIRPPTAAELNRLRETENLFHSNLFRLQIEETLKESKPKDAVLDKTKTWLKQLKTILWNIEETDPTKVSELSWLKEKKIRPPIKLNAVELEEEFAFKKPSKIEVVGSYSLGYFLGSTIAIDLAVQIPQIIFGKKDHQNERYHRKRSLYLCHIANALLSNSTIVNEDMHFTLQNHNFTKPVLVVKPCGSLGNKITVYIHCVVSMSMCKPTKLAPNRNNIKSSWFLDKEVNEEDEPATPFYNSSILEDMVTLSNEILRKKIFTENPKFKDAMSLLKIWLRQRKLNEGVGSFSNYMMSMFLVYLFQIRRLNKFMSSYQILRNVWIVLSQANWTTEGISLQPAVKSEPEGPSVPSISDFHAAFEVVFIDLTGLHNICSSLSKTVYLKVKRESALALETLDNSSVNSFQSLFMVPISFLQHYDNVIHFRDLSFMRSVIRKHSPQEKQLDSTKNVIRQFTSLIISLVENGLGDRVSQIGIQTQPAPLKWSIKSKPSSIQDSISVLVGLMLNSETAFSVLQKGPDANVPEAKGFRQFWGSKSELRRFRDGTVCEATIWAEDNAPLKEKRITTQHMLTYLLDFKLNLKMPQYQYVSNQTENFLDNNQFIPHGFKYGTGEEACLQVMSAFDQLGKQLRSLKNLPLDISTLIGTSPVFRYADVFPPLAQTLSPNPAVTTVNEGCVIFNGLELNKCTNYIPAIDGVIHLIGSGKWPDDIAAVRRIKAAFYVKLAELLRVVHRLVCQPYPEYLSVIKDGFVFRLKIFYSGEVTLLKRRRNEEDLIEYHDTEESLELERNLVHLPQITSALHGLHLKYPSFGPACALAKRWLNSQLLDDFHFPSIIAELLVASSYTSPHPHSPAFNPQTVFLRFLALLSQTDWNTEPLVVNFNSEMPANVVVELEKKFREERDSFPPLVIFTPYDESGTVWSKDSPSPVIFIRTVKLASQALQKFETNLLMMDASLEVAGLFVPPLDAYNIVIRLKVSMLPRQWYAIDAPTNISKHQLQAPNSSKLPISDFDPAQCFLKELRENYDEFALFFHDTYGGSVIGVLLKPTVLESCEFKAKFFNGRCPSGDKQNSSLTFNVDALIEDFKTIGAGLVESVTLQK</sequence>
<dbReference type="Gene3D" id="3.30.70.3030">
    <property type="match status" value="1"/>
</dbReference>
<evidence type="ECO:0000259" key="12">
    <source>
        <dbReference type="Pfam" id="PF03813"/>
    </source>
</evidence>
<dbReference type="Pfam" id="PF17406">
    <property type="entry name" value="Nrap_D5"/>
    <property type="match status" value="1"/>
</dbReference>
<evidence type="ECO:0000259" key="15">
    <source>
        <dbReference type="Pfam" id="PF17405"/>
    </source>
</evidence>
<dbReference type="EMBL" id="OU963867">
    <property type="protein sequence ID" value="CAH0392255.1"/>
    <property type="molecule type" value="Genomic_DNA"/>
</dbReference>
<evidence type="ECO:0000256" key="11">
    <source>
        <dbReference type="SAM" id="MobiDB-lite"/>
    </source>
</evidence>
<comment type="subunit">
    <text evidence="9">Part of the small subunit (SSU) processome, composed of more than 70 proteins and the RNA chaperone small nucleolar RNA (snoRNA) U3.</text>
</comment>
<dbReference type="Pfam" id="PF17405">
    <property type="entry name" value="Nrap_D4"/>
    <property type="match status" value="1"/>
</dbReference>
<comment type="function">
    <text evidence="8">Part of the small subunit (SSU) processome, first precursor of the small eukaryotic ribosomal subunit. During the assembly of the SSU processome in the nucleolus, many ribosome biogenesis factors, an RNA chaperone and ribosomal proteins associate with the nascent pre-rRNA and work in concert to generate RNA folding, modifications, rearrangements and cleavage as well as targeted degradation of pre-ribosomal RNA by the RNA exosome.</text>
</comment>
<evidence type="ECO:0000313" key="18">
    <source>
        <dbReference type="EMBL" id="CAH0392255.1"/>
    </source>
</evidence>
<feature type="domain" description="Nrap protein" evidence="17">
    <location>
        <begin position="1030"/>
        <end position="1160"/>
    </location>
</feature>
<feature type="compositionally biased region" description="Basic and acidic residues" evidence="11">
    <location>
        <begin position="54"/>
        <end position="67"/>
    </location>
</feature>
<dbReference type="Pfam" id="PF17407">
    <property type="entry name" value="Nrap_D6"/>
    <property type="match status" value="1"/>
</dbReference>
<feature type="domain" description="Nrap protein" evidence="16">
    <location>
        <begin position="872"/>
        <end position="1028"/>
    </location>
</feature>
<dbReference type="GO" id="GO:0032545">
    <property type="term" value="C:CURI complex"/>
    <property type="evidence" value="ECO:0007669"/>
    <property type="project" value="TreeGrafter"/>
</dbReference>
<evidence type="ECO:0000256" key="7">
    <source>
        <dbReference type="ARBA" id="ARBA00023242"/>
    </source>
</evidence>
<evidence type="ECO:0000256" key="3">
    <source>
        <dbReference type="ARBA" id="ARBA00006674"/>
    </source>
</evidence>
<dbReference type="KEGG" id="btab:109036490"/>
<keyword evidence="19" id="KW-1185">Reference proteome</keyword>
<dbReference type="GO" id="GO:0034456">
    <property type="term" value="C:UTP-C complex"/>
    <property type="evidence" value="ECO:0007669"/>
    <property type="project" value="TreeGrafter"/>
</dbReference>
<keyword evidence="5" id="KW-0158">Chromosome</keyword>
<gene>
    <name evidence="18" type="ORF">BEMITA_LOCUS10789</name>
</gene>
<dbReference type="PANTHER" id="PTHR17972">
    <property type="entry name" value="NUCLEOLAR RNA-ASSOCIATED PROTEIN"/>
    <property type="match status" value="1"/>
</dbReference>
<name>A0A9P0F4W0_BEMTA</name>
<feature type="domain" description="Nrap protein" evidence="13">
    <location>
        <begin position="332"/>
        <end position="476"/>
    </location>
</feature>
<protein>
    <recommendedName>
        <fullName evidence="4 10">Nucleolar protein 6</fullName>
    </recommendedName>
</protein>
<dbReference type="InterPro" id="IPR035371">
    <property type="entry name" value="Nrap_D6"/>
</dbReference>
<evidence type="ECO:0000259" key="17">
    <source>
        <dbReference type="Pfam" id="PF17407"/>
    </source>
</evidence>
<dbReference type="Pfam" id="PF17403">
    <property type="entry name" value="Nrap_D2"/>
    <property type="match status" value="1"/>
</dbReference>
<evidence type="ECO:0000256" key="4">
    <source>
        <dbReference type="ARBA" id="ARBA00016437"/>
    </source>
</evidence>
<feature type="domain" description="Nrap protein" evidence="14">
    <location>
        <begin position="481"/>
        <end position="644"/>
    </location>
</feature>
<dbReference type="GO" id="GO:0005694">
    <property type="term" value="C:chromosome"/>
    <property type="evidence" value="ECO:0007669"/>
    <property type="project" value="UniProtKB-SubCell"/>
</dbReference>
<feature type="domain" description="Nrap protein" evidence="12">
    <location>
        <begin position="187"/>
        <end position="322"/>
    </location>
</feature>
<proteinExistence type="inferred from homology"/>
<keyword evidence="7 10" id="KW-0539">Nucleus</keyword>
<keyword evidence="6 10" id="KW-0694">RNA-binding</keyword>
<dbReference type="InterPro" id="IPR005554">
    <property type="entry name" value="NOL6/Upt22"/>
</dbReference>
<dbReference type="GO" id="GO:0006364">
    <property type="term" value="P:rRNA processing"/>
    <property type="evidence" value="ECO:0007669"/>
    <property type="project" value="TreeGrafter"/>
</dbReference>
<dbReference type="Proteomes" id="UP001152759">
    <property type="component" value="Chromosome 6"/>
</dbReference>
<feature type="region of interest" description="Disordered" evidence="11">
    <location>
        <begin position="1"/>
        <end position="73"/>
    </location>
</feature>
<evidence type="ECO:0000259" key="14">
    <source>
        <dbReference type="Pfam" id="PF17404"/>
    </source>
</evidence>
<dbReference type="AlphaFoldDB" id="A0A9P0F4W0"/>
<evidence type="ECO:0000256" key="6">
    <source>
        <dbReference type="ARBA" id="ARBA00022884"/>
    </source>
</evidence>
<evidence type="ECO:0000256" key="2">
    <source>
        <dbReference type="ARBA" id="ARBA00004604"/>
    </source>
</evidence>
<comment type="subcellular location">
    <subcellularLocation>
        <location evidence="1">Chromosome</location>
    </subcellularLocation>
    <subcellularLocation>
        <location evidence="2 10">Nucleus</location>
        <location evidence="2 10">Nucleolus</location>
    </subcellularLocation>
</comment>
<evidence type="ECO:0000256" key="8">
    <source>
        <dbReference type="ARBA" id="ARBA00035000"/>
    </source>
</evidence>
<dbReference type="FunFam" id="1.10.1410.10:FF:000005">
    <property type="entry name" value="Nucleolar protein 6"/>
    <property type="match status" value="1"/>
</dbReference>
<dbReference type="PANTHER" id="PTHR17972:SF0">
    <property type="entry name" value="NUCLEOLAR PROTEIN 6"/>
    <property type="match status" value="1"/>
</dbReference>
<dbReference type="InterPro" id="IPR035368">
    <property type="entry name" value="Nrap_D3"/>
</dbReference>
<evidence type="ECO:0000259" key="16">
    <source>
        <dbReference type="Pfam" id="PF17406"/>
    </source>
</evidence>
<dbReference type="SUPFAM" id="SSF81631">
    <property type="entry name" value="PAP/OAS1 substrate-binding domain"/>
    <property type="match status" value="1"/>
</dbReference>
<dbReference type="GO" id="GO:0006409">
    <property type="term" value="P:tRNA export from nucleus"/>
    <property type="evidence" value="ECO:0007669"/>
    <property type="project" value="TreeGrafter"/>
</dbReference>
<evidence type="ECO:0000256" key="10">
    <source>
        <dbReference type="RuleBase" id="RU364032"/>
    </source>
</evidence>
<comment type="similarity">
    <text evidence="3 10">Belongs to the NRAP family.</text>
</comment>
<dbReference type="InterPro" id="IPR035369">
    <property type="entry name" value="Nrap_D4"/>
</dbReference>
<dbReference type="InterPro" id="IPR035370">
    <property type="entry name" value="Nrap_D5"/>
</dbReference>
<dbReference type="Gene3D" id="1.10.1410.10">
    <property type="match status" value="2"/>
</dbReference>
<dbReference type="InterPro" id="IPR035367">
    <property type="entry name" value="Nrap_D2"/>
</dbReference>
<feature type="domain" description="Nrap protein" evidence="15">
    <location>
        <begin position="674"/>
        <end position="869"/>
    </location>
</feature>
<evidence type="ECO:0000259" key="13">
    <source>
        <dbReference type="Pfam" id="PF17403"/>
    </source>
</evidence>
<dbReference type="GO" id="GO:0003723">
    <property type="term" value="F:RNA binding"/>
    <property type="evidence" value="ECO:0007669"/>
    <property type="project" value="UniProtKB-KW"/>
</dbReference>
<evidence type="ECO:0000256" key="5">
    <source>
        <dbReference type="ARBA" id="ARBA00022454"/>
    </source>
</evidence>
<feature type="compositionally biased region" description="Acidic residues" evidence="11">
    <location>
        <begin position="10"/>
        <end position="30"/>
    </location>
</feature>
<dbReference type="Pfam" id="PF03813">
    <property type="entry name" value="Nrap"/>
    <property type="match status" value="1"/>
</dbReference>
<evidence type="ECO:0000256" key="9">
    <source>
        <dbReference type="ARBA" id="ARBA00035020"/>
    </source>
</evidence>
<dbReference type="InterPro" id="IPR035082">
    <property type="entry name" value="Nrap_D1"/>
</dbReference>
<evidence type="ECO:0000256" key="1">
    <source>
        <dbReference type="ARBA" id="ARBA00004286"/>
    </source>
</evidence>
<dbReference type="GO" id="GO:0032040">
    <property type="term" value="C:small-subunit processome"/>
    <property type="evidence" value="ECO:0007669"/>
    <property type="project" value="TreeGrafter"/>
</dbReference>
<reference evidence="18" key="1">
    <citation type="submission" date="2021-12" db="EMBL/GenBank/DDBJ databases">
        <authorList>
            <person name="King R."/>
        </authorList>
    </citation>
    <scope>NUCLEOTIDE SEQUENCE</scope>
</reference>